<dbReference type="Proteomes" id="UP000007813">
    <property type="component" value="Unassembled WGS sequence"/>
</dbReference>
<dbReference type="RefSeq" id="WP_009733225.1">
    <property type="nucleotide sequence ID" value="NZ_ALJD01000009.1"/>
</dbReference>
<evidence type="ECO:0008006" key="3">
    <source>
        <dbReference type="Google" id="ProtNLM"/>
    </source>
</evidence>
<comment type="caution">
    <text evidence="1">The sequence shown here is derived from an EMBL/GenBank/DDBJ whole genome shotgun (WGS) entry which is preliminary data.</text>
</comment>
<dbReference type="InterPro" id="IPR008585">
    <property type="entry name" value="Gamma_PGA_hydro"/>
</dbReference>
<dbReference type="AlphaFoldDB" id="J3JEJ6"/>
<name>J3JEJ6_9EURY</name>
<dbReference type="Pfam" id="PF05908">
    <property type="entry name" value="Gamma_PGA_hydro"/>
    <property type="match status" value="1"/>
</dbReference>
<evidence type="ECO:0000313" key="2">
    <source>
        <dbReference type="Proteomes" id="UP000007813"/>
    </source>
</evidence>
<evidence type="ECO:0000313" key="1">
    <source>
        <dbReference type="EMBL" id="EJN58419.1"/>
    </source>
</evidence>
<sequence>MTNLTRRSFLASGAVFGIGGIETRSSSLSTLRSESETTLRLKTSGTVESKDVCYLPRSFAADCGVSEGQQVRLYYNGDPALFTVCLHDGKFGAVSEGGRGRLGASSGSYVVDVDTQVVHPSIGREAASERGEFIERVVSGASSVVALAPHGGYIEYGTDSQAVWFAERCGATAWYCSGWWPEGGAYRRWHVPSTEIHPASFPKLEQIAGSGFDAAVSFHGWSEPHLAVGGTASEERRVEIRDAIEAVTEGAFEVRLSTDATRSGTASDNVVNRLTTSGRDGVQIEQPSLAREEYGQCIAEAVADVFASRVE</sequence>
<dbReference type="InterPro" id="IPR038128">
    <property type="entry name" value="Gamma_PGA_hydro_sf"/>
</dbReference>
<dbReference type="EMBL" id="ALJD01000009">
    <property type="protein sequence ID" value="EJN58419.1"/>
    <property type="molecule type" value="Genomic_DNA"/>
</dbReference>
<gene>
    <name evidence="1" type="ORF">HSB1_38360</name>
</gene>
<proteinExistence type="predicted"/>
<dbReference type="OrthoDB" id="305888at2157"/>
<reference evidence="1 2" key="1">
    <citation type="journal article" date="2012" name="J. Bacteriol.">
        <title>Draft Genome Sequence of the Extremely Halophilic Archaeon Halogranum salarium B-1T.</title>
        <authorList>
            <person name="Kim K.K."/>
            <person name="Lee K.C."/>
            <person name="Lee J.S."/>
        </authorList>
    </citation>
    <scope>NUCLEOTIDE SEQUENCE [LARGE SCALE GENOMIC DNA]</scope>
    <source>
        <strain evidence="1 2">B-1</strain>
    </source>
</reference>
<accession>J3JEJ6</accession>
<protein>
    <recommendedName>
        <fullName evidence="3">Phage-related replication protein</fullName>
    </recommendedName>
</protein>
<organism evidence="1 2">
    <name type="scientific">Halogranum salarium B-1</name>
    <dbReference type="NCBI Taxonomy" id="1210908"/>
    <lineage>
        <taxon>Archaea</taxon>
        <taxon>Methanobacteriati</taxon>
        <taxon>Methanobacteriota</taxon>
        <taxon>Stenosarchaea group</taxon>
        <taxon>Halobacteria</taxon>
        <taxon>Halobacteriales</taxon>
        <taxon>Haloferacaceae</taxon>
    </lineage>
</organism>
<dbReference type="eggNOG" id="arCOG00468">
    <property type="taxonomic scope" value="Archaea"/>
</dbReference>
<dbReference type="Gene3D" id="3.40.630.100">
    <property type="entry name" value="Poly-gamma-glutamate hydrolase, zinc-binding motif"/>
    <property type="match status" value="1"/>
</dbReference>